<accession>A0ABR9WJ54</accession>
<keyword evidence="2" id="KW-1185">Reference proteome</keyword>
<sequence>MIDSQTLDKLSAIDEKSWGLIYKELVRYADFKLNKAGFQIRSEKDSVDAEHFAALAIEKVFEGVRAWDYNRYPDITIHLTGVVKSLISSHFKSSVRSIVKAGGNSDVNAIASSDNAIDDEILRDDIDTVEGPDEILIAQETWQEIELAFGERKDDHVIFCEWLDNTQPRTIADVLEIPVSEVNNAIKRGIRIVKTLFKR</sequence>
<evidence type="ECO:0000313" key="1">
    <source>
        <dbReference type="EMBL" id="MBE9465530.1"/>
    </source>
</evidence>
<dbReference type="EMBL" id="JACYGY010000002">
    <property type="protein sequence ID" value="MBE9465530.1"/>
    <property type="molecule type" value="Genomic_DNA"/>
</dbReference>
<organism evidence="1 2">
    <name type="scientific">Dyadobacter subterraneus</name>
    <dbReference type="NCBI Taxonomy" id="2773304"/>
    <lineage>
        <taxon>Bacteria</taxon>
        <taxon>Pseudomonadati</taxon>
        <taxon>Bacteroidota</taxon>
        <taxon>Cytophagia</taxon>
        <taxon>Cytophagales</taxon>
        <taxon>Spirosomataceae</taxon>
        <taxon>Dyadobacter</taxon>
    </lineage>
</organism>
<proteinExistence type="predicted"/>
<reference evidence="2" key="1">
    <citation type="submission" date="2023-07" db="EMBL/GenBank/DDBJ databases">
        <title>Dyadobacter sp. nov 'subterranea' isolated from contaminted grondwater.</title>
        <authorList>
            <person name="Szabo I."/>
            <person name="Al-Omari J."/>
            <person name="Szerdahelyi S.G."/>
            <person name="Rado J."/>
        </authorList>
    </citation>
    <scope>NUCLEOTIDE SEQUENCE [LARGE SCALE GENOMIC DNA]</scope>
    <source>
        <strain evidence="2">UP-52</strain>
    </source>
</reference>
<comment type="caution">
    <text evidence="1">The sequence shown here is derived from an EMBL/GenBank/DDBJ whole genome shotgun (WGS) entry which is preliminary data.</text>
</comment>
<evidence type="ECO:0000313" key="2">
    <source>
        <dbReference type="Proteomes" id="UP000634134"/>
    </source>
</evidence>
<name>A0ABR9WJ54_9BACT</name>
<evidence type="ECO:0008006" key="3">
    <source>
        <dbReference type="Google" id="ProtNLM"/>
    </source>
</evidence>
<gene>
    <name evidence="1" type="ORF">IEE83_26915</name>
</gene>
<dbReference type="Proteomes" id="UP000634134">
    <property type="component" value="Unassembled WGS sequence"/>
</dbReference>
<dbReference type="RefSeq" id="WP_194123848.1">
    <property type="nucleotide sequence ID" value="NZ_JACYGY010000002.1"/>
</dbReference>
<protein>
    <recommendedName>
        <fullName evidence="3">Sigma-70 family RNA polymerase sigma factor</fullName>
    </recommendedName>
</protein>